<dbReference type="GO" id="GO:0003677">
    <property type="term" value="F:DNA binding"/>
    <property type="evidence" value="ECO:0007669"/>
    <property type="project" value="UniProtKB-KW"/>
</dbReference>
<evidence type="ECO:0000256" key="2">
    <source>
        <dbReference type="ARBA" id="ARBA00023015"/>
    </source>
</evidence>
<dbReference type="Pfam" id="PF02362">
    <property type="entry name" value="B3"/>
    <property type="match status" value="3"/>
</dbReference>
<dbReference type="PANTHER" id="PTHR31391">
    <property type="entry name" value="B3 DOMAIN-CONTAINING PROTEIN OS11G0197600-RELATED"/>
    <property type="match status" value="1"/>
</dbReference>
<feature type="region of interest" description="Disordered" evidence="6">
    <location>
        <begin position="373"/>
        <end position="392"/>
    </location>
</feature>
<keyword evidence="2" id="KW-0805">Transcription regulation</keyword>
<keyword evidence="4" id="KW-0804">Transcription</keyword>
<feature type="compositionally biased region" description="Polar residues" evidence="6">
    <location>
        <begin position="138"/>
        <end position="153"/>
    </location>
</feature>
<dbReference type="SUPFAM" id="SSF101936">
    <property type="entry name" value="DNA-binding pseudobarrel domain"/>
    <property type="match status" value="3"/>
</dbReference>
<feature type="compositionally biased region" description="Basic and acidic residues" evidence="6">
    <location>
        <begin position="154"/>
        <end position="170"/>
    </location>
</feature>
<feature type="domain" description="TF-B3" evidence="7">
    <location>
        <begin position="274"/>
        <end position="368"/>
    </location>
</feature>
<dbReference type="InterPro" id="IPR003340">
    <property type="entry name" value="B3_DNA-bd"/>
</dbReference>
<evidence type="ECO:0000313" key="9">
    <source>
        <dbReference type="Proteomes" id="UP000825729"/>
    </source>
</evidence>
<dbReference type="Gene3D" id="2.40.330.10">
    <property type="entry name" value="DNA-binding pseudobarrel domain"/>
    <property type="match status" value="3"/>
</dbReference>
<name>A0AAV7DYX8_ARIFI</name>
<feature type="compositionally biased region" description="Basic and acidic residues" evidence="6">
    <location>
        <begin position="373"/>
        <end position="386"/>
    </location>
</feature>
<feature type="region of interest" description="Disordered" evidence="6">
    <location>
        <begin position="138"/>
        <end position="230"/>
    </location>
</feature>
<organism evidence="8 9">
    <name type="scientific">Aristolochia fimbriata</name>
    <name type="common">White veined hardy Dutchman's pipe vine</name>
    <dbReference type="NCBI Taxonomy" id="158543"/>
    <lineage>
        <taxon>Eukaryota</taxon>
        <taxon>Viridiplantae</taxon>
        <taxon>Streptophyta</taxon>
        <taxon>Embryophyta</taxon>
        <taxon>Tracheophyta</taxon>
        <taxon>Spermatophyta</taxon>
        <taxon>Magnoliopsida</taxon>
        <taxon>Magnoliidae</taxon>
        <taxon>Piperales</taxon>
        <taxon>Aristolochiaceae</taxon>
        <taxon>Aristolochia</taxon>
    </lineage>
</organism>
<dbReference type="PANTHER" id="PTHR31391:SF4">
    <property type="entry name" value="B3 DOMAIN-CONTAINING PROTEIN OS03G0184500"/>
    <property type="match status" value="1"/>
</dbReference>
<feature type="compositionally biased region" description="Basic residues" evidence="6">
    <location>
        <begin position="175"/>
        <end position="194"/>
    </location>
</feature>
<comment type="subcellular location">
    <subcellularLocation>
        <location evidence="1">Nucleus</location>
    </subcellularLocation>
</comment>
<keyword evidence="3" id="KW-0238">DNA-binding</keyword>
<feature type="domain" description="TF-B3" evidence="7">
    <location>
        <begin position="24"/>
        <end position="117"/>
    </location>
</feature>
<evidence type="ECO:0000256" key="6">
    <source>
        <dbReference type="SAM" id="MobiDB-lite"/>
    </source>
</evidence>
<dbReference type="InterPro" id="IPR044837">
    <property type="entry name" value="REM16-like"/>
</dbReference>
<evidence type="ECO:0000313" key="8">
    <source>
        <dbReference type="EMBL" id="KAG9440777.1"/>
    </source>
</evidence>
<gene>
    <name evidence="8" type="ORF">H6P81_020942</name>
</gene>
<protein>
    <recommendedName>
        <fullName evidence="7">TF-B3 domain-containing protein</fullName>
    </recommendedName>
</protein>
<reference evidence="8 9" key="1">
    <citation type="submission" date="2021-07" db="EMBL/GenBank/DDBJ databases">
        <title>The Aristolochia fimbriata genome: insights into angiosperm evolution, floral development and chemical biosynthesis.</title>
        <authorList>
            <person name="Jiao Y."/>
        </authorList>
    </citation>
    <scope>NUCLEOTIDE SEQUENCE [LARGE SCALE GENOMIC DNA]</scope>
    <source>
        <strain evidence="8">IBCAS-2021</strain>
        <tissue evidence="8">Leaf</tissue>
    </source>
</reference>
<evidence type="ECO:0000256" key="4">
    <source>
        <dbReference type="ARBA" id="ARBA00023163"/>
    </source>
</evidence>
<sequence length="555" mass="63229">MFRPSKKFTFSRCLLRFVKKILEAWSFHVVLATDFSQRLKIPRKFAHGLGKKLPDNVLLTGPGRIACPIRLARASGEVFFDHGWEKFVTQNCLEQGDDLVFSYRGTSGFDVMVFEKSSGCEKLASLFPKQRRCSHSVTINHEESSPCNGSCSRRQAEEVREMRQTRDQNSEKQPVGRKSKHERRRERFEKKMKHAGSCSHGGKSQKSTPPISLEKGRKSKPSPPKLKKQNDKTAQYLLKCYNFFFQSNRKAITEEERACARELALSARVKNPSFVAVMVPTSVTYKFFMVIPGVFVKSELLGRTGRTFTLSDRSGKEWIVGYSKGRVSGLSGSGWTKFVWDNNLEEGDALIFRVVKQTVPLIRVGKNDSIRRDDMAEMKSRGPESERDAEEGQDIYAGDYSPYNFFFKSNRRPVTAEEEERALEHASSVLPANPYFLLTMKKTHVSATFYLNVPSYFLKSIPDTLLNEDQEVFLRVPGGRAHLVGYNQRKKSYGGGGFIKGWSDFVLKNNLEQGDVLVFELCPGEERTTFSVQIFRVVEDVVPLTKTRKYQQNAE</sequence>
<evidence type="ECO:0000256" key="1">
    <source>
        <dbReference type="ARBA" id="ARBA00004123"/>
    </source>
</evidence>
<evidence type="ECO:0000256" key="3">
    <source>
        <dbReference type="ARBA" id="ARBA00023125"/>
    </source>
</evidence>
<dbReference type="PROSITE" id="PS50863">
    <property type="entry name" value="B3"/>
    <property type="match status" value="3"/>
</dbReference>
<proteinExistence type="predicted"/>
<dbReference type="AlphaFoldDB" id="A0AAV7DYX8"/>
<comment type="caution">
    <text evidence="8">The sequence shown here is derived from an EMBL/GenBank/DDBJ whole genome shotgun (WGS) entry which is preliminary data.</text>
</comment>
<keyword evidence="9" id="KW-1185">Reference proteome</keyword>
<dbReference type="SMART" id="SM01019">
    <property type="entry name" value="B3"/>
    <property type="match status" value="3"/>
</dbReference>
<evidence type="ECO:0000256" key="5">
    <source>
        <dbReference type="ARBA" id="ARBA00023242"/>
    </source>
</evidence>
<feature type="domain" description="TF-B3" evidence="7">
    <location>
        <begin position="436"/>
        <end position="538"/>
    </location>
</feature>
<keyword evidence="5" id="KW-0539">Nucleus</keyword>
<accession>A0AAV7DYX8</accession>
<dbReference type="InterPro" id="IPR015300">
    <property type="entry name" value="DNA-bd_pseudobarrel_sf"/>
</dbReference>
<dbReference type="Proteomes" id="UP000825729">
    <property type="component" value="Unassembled WGS sequence"/>
</dbReference>
<evidence type="ECO:0000259" key="7">
    <source>
        <dbReference type="PROSITE" id="PS50863"/>
    </source>
</evidence>
<dbReference type="GO" id="GO:0005634">
    <property type="term" value="C:nucleus"/>
    <property type="evidence" value="ECO:0007669"/>
    <property type="project" value="UniProtKB-SubCell"/>
</dbReference>
<dbReference type="CDD" id="cd10017">
    <property type="entry name" value="B3_DNA"/>
    <property type="match status" value="3"/>
</dbReference>
<dbReference type="EMBL" id="JAINDJ010000008">
    <property type="protein sequence ID" value="KAG9440777.1"/>
    <property type="molecule type" value="Genomic_DNA"/>
</dbReference>